<keyword evidence="6 9" id="KW-0472">Membrane</keyword>
<keyword evidence="12" id="KW-1185">Reference proteome</keyword>
<evidence type="ECO:0000256" key="6">
    <source>
        <dbReference type="ARBA" id="ARBA00023136"/>
    </source>
</evidence>
<comment type="catalytic activity">
    <reaction evidence="7">
        <text>myo-inositol(out) + H(+)(out) = myo-inositol(in) + H(+)(in)</text>
        <dbReference type="Rhea" id="RHEA:60364"/>
        <dbReference type="ChEBI" id="CHEBI:15378"/>
        <dbReference type="ChEBI" id="CHEBI:17268"/>
    </reaction>
</comment>
<feature type="transmembrane region" description="Helical" evidence="9">
    <location>
        <begin position="265"/>
        <end position="286"/>
    </location>
</feature>
<evidence type="ECO:0000256" key="7">
    <source>
        <dbReference type="ARBA" id="ARBA00049119"/>
    </source>
</evidence>
<dbReference type="PROSITE" id="PS00216">
    <property type="entry name" value="SUGAR_TRANSPORT_1"/>
    <property type="match status" value="1"/>
</dbReference>
<dbReference type="GO" id="GO:0005351">
    <property type="term" value="F:carbohydrate:proton symporter activity"/>
    <property type="evidence" value="ECO:0007669"/>
    <property type="project" value="TreeGrafter"/>
</dbReference>
<dbReference type="InterPro" id="IPR020846">
    <property type="entry name" value="MFS_dom"/>
</dbReference>
<gene>
    <name evidence="11" type="ORF">CALVIDRAFT_602940</name>
</gene>
<feature type="transmembrane region" description="Helical" evidence="9">
    <location>
        <begin position="332"/>
        <end position="351"/>
    </location>
</feature>
<feature type="transmembrane region" description="Helical" evidence="9">
    <location>
        <begin position="20"/>
        <end position="40"/>
    </location>
</feature>
<dbReference type="Pfam" id="PF00083">
    <property type="entry name" value="Sugar_tr"/>
    <property type="match status" value="1"/>
</dbReference>
<evidence type="ECO:0000313" key="12">
    <source>
        <dbReference type="Proteomes" id="UP000076738"/>
    </source>
</evidence>
<proteinExistence type="inferred from homology"/>
<evidence type="ECO:0000256" key="4">
    <source>
        <dbReference type="ARBA" id="ARBA00022692"/>
    </source>
</evidence>
<keyword evidence="5 9" id="KW-1133">Transmembrane helix</keyword>
<dbReference type="Proteomes" id="UP000076738">
    <property type="component" value="Unassembled WGS sequence"/>
</dbReference>
<dbReference type="InterPro" id="IPR036259">
    <property type="entry name" value="MFS_trans_sf"/>
</dbReference>
<dbReference type="SUPFAM" id="SSF103473">
    <property type="entry name" value="MFS general substrate transporter"/>
    <property type="match status" value="1"/>
</dbReference>
<feature type="transmembrane region" description="Helical" evidence="9">
    <location>
        <begin position="112"/>
        <end position="132"/>
    </location>
</feature>
<keyword evidence="4 9" id="KW-0812">Transmembrane</keyword>
<feature type="transmembrane region" description="Helical" evidence="9">
    <location>
        <begin position="144"/>
        <end position="163"/>
    </location>
</feature>
<evidence type="ECO:0000256" key="2">
    <source>
        <dbReference type="ARBA" id="ARBA00010992"/>
    </source>
</evidence>
<feature type="transmembrane region" description="Helical" evidence="9">
    <location>
        <begin position="79"/>
        <end position="100"/>
    </location>
</feature>
<name>A0A167GEP7_CALVF</name>
<keyword evidence="3 8" id="KW-0813">Transport</keyword>
<dbReference type="PANTHER" id="PTHR48022:SF36">
    <property type="entry name" value="LACTOSE PERMEASE, PUTATIVE (AFU_ORTHOLOGUE AFUA_1G17310)-RELATED"/>
    <property type="match status" value="1"/>
</dbReference>
<dbReference type="InterPro" id="IPR005828">
    <property type="entry name" value="MFS_sugar_transport-like"/>
</dbReference>
<dbReference type="OrthoDB" id="6133115at2759"/>
<feature type="transmembrane region" description="Helical" evidence="9">
    <location>
        <begin position="234"/>
        <end position="253"/>
    </location>
</feature>
<dbReference type="GO" id="GO:0016020">
    <property type="term" value="C:membrane"/>
    <property type="evidence" value="ECO:0007669"/>
    <property type="project" value="UniProtKB-SubCell"/>
</dbReference>
<dbReference type="InterPro" id="IPR003663">
    <property type="entry name" value="Sugar/inositol_transpt"/>
</dbReference>
<dbReference type="PROSITE" id="PS50850">
    <property type="entry name" value="MFS"/>
    <property type="match status" value="1"/>
</dbReference>
<dbReference type="PANTHER" id="PTHR48022">
    <property type="entry name" value="PLASTIDIC GLUCOSE TRANSPORTER 4"/>
    <property type="match status" value="1"/>
</dbReference>
<evidence type="ECO:0000256" key="1">
    <source>
        <dbReference type="ARBA" id="ARBA00004141"/>
    </source>
</evidence>
<dbReference type="Gene3D" id="1.20.1250.20">
    <property type="entry name" value="MFS general substrate transporter like domains"/>
    <property type="match status" value="1"/>
</dbReference>
<feature type="domain" description="Major facilitator superfamily (MFS) profile" evidence="10">
    <location>
        <begin position="1"/>
        <end position="426"/>
    </location>
</feature>
<evidence type="ECO:0000313" key="11">
    <source>
        <dbReference type="EMBL" id="KZO90478.1"/>
    </source>
</evidence>
<evidence type="ECO:0000256" key="9">
    <source>
        <dbReference type="SAM" id="Phobius"/>
    </source>
</evidence>
<dbReference type="FunFam" id="1.20.1250.20:FF:000134">
    <property type="entry name" value="MFS sugar transporter protein"/>
    <property type="match status" value="1"/>
</dbReference>
<evidence type="ECO:0000259" key="10">
    <source>
        <dbReference type="PROSITE" id="PS50850"/>
    </source>
</evidence>
<comment type="similarity">
    <text evidence="2 8">Belongs to the major facilitator superfamily. Sugar transporter (TC 2.A.1.1) family.</text>
</comment>
<feature type="transmembrane region" description="Helical" evidence="9">
    <location>
        <begin position="372"/>
        <end position="395"/>
    </location>
</feature>
<dbReference type="InterPro" id="IPR050360">
    <property type="entry name" value="MFS_Sugar_Transporters"/>
</dbReference>
<dbReference type="InterPro" id="IPR005829">
    <property type="entry name" value="Sugar_transporter_CS"/>
</dbReference>
<protein>
    <submittedName>
        <fullName evidence="11">General substrate transporter</fullName>
    </submittedName>
</protein>
<dbReference type="NCBIfam" id="TIGR00879">
    <property type="entry name" value="SP"/>
    <property type="match status" value="1"/>
</dbReference>
<feature type="transmembrane region" description="Helical" evidence="9">
    <location>
        <begin position="52"/>
        <end position="73"/>
    </location>
</feature>
<dbReference type="AlphaFoldDB" id="A0A167GEP7"/>
<accession>A0A167GEP7</accession>
<organism evidence="11 12">
    <name type="scientific">Calocera viscosa (strain TUFC12733)</name>
    <dbReference type="NCBI Taxonomy" id="1330018"/>
    <lineage>
        <taxon>Eukaryota</taxon>
        <taxon>Fungi</taxon>
        <taxon>Dikarya</taxon>
        <taxon>Basidiomycota</taxon>
        <taxon>Agaricomycotina</taxon>
        <taxon>Dacrymycetes</taxon>
        <taxon>Dacrymycetales</taxon>
        <taxon>Dacrymycetaceae</taxon>
        <taxon>Calocera</taxon>
    </lineage>
</organism>
<evidence type="ECO:0000256" key="5">
    <source>
        <dbReference type="ARBA" id="ARBA00022989"/>
    </source>
</evidence>
<comment type="subcellular location">
    <subcellularLocation>
        <location evidence="1">Membrane</location>
        <topology evidence="1">Multi-pass membrane protein</topology>
    </subcellularLocation>
</comment>
<reference evidence="11 12" key="1">
    <citation type="journal article" date="2016" name="Mol. Biol. Evol.">
        <title>Comparative Genomics of Early-Diverging Mushroom-Forming Fungi Provides Insights into the Origins of Lignocellulose Decay Capabilities.</title>
        <authorList>
            <person name="Nagy L.G."/>
            <person name="Riley R."/>
            <person name="Tritt A."/>
            <person name="Adam C."/>
            <person name="Daum C."/>
            <person name="Floudas D."/>
            <person name="Sun H."/>
            <person name="Yadav J.S."/>
            <person name="Pangilinan J."/>
            <person name="Larsson K.H."/>
            <person name="Matsuura K."/>
            <person name="Barry K."/>
            <person name="Labutti K."/>
            <person name="Kuo R."/>
            <person name="Ohm R.A."/>
            <person name="Bhattacharya S.S."/>
            <person name="Shirouzu T."/>
            <person name="Yoshinaga Y."/>
            <person name="Martin F.M."/>
            <person name="Grigoriev I.V."/>
            <person name="Hibbett D.S."/>
        </authorList>
    </citation>
    <scope>NUCLEOTIDE SEQUENCE [LARGE SCALE GENOMIC DNA]</scope>
    <source>
        <strain evidence="11 12">TUFC12733</strain>
    </source>
</reference>
<dbReference type="EMBL" id="KV417341">
    <property type="protein sequence ID" value="KZO90478.1"/>
    <property type="molecule type" value="Genomic_DNA"/>
</dbReference>
<feature type="transmembrane region" description="Helical" evidence="9">
    <location>
        <begin position="298"/>
        <end position="320"/>
    </location>
</feature>
<evidence type="ECO:0000256" key="8">
    <source>
        <dbReference type="RuleBase" id="RU003346"/>
    </source>
</evidence>
<evidence type="ECO:0000256" key="3">
    <source>
        <dbReference type="ARBA" id="ARBA00022448"/>
    </source>
</evidence>
<sequence length="457" mass="50419">MNAVNIMPYYQNRFNAGETGATTGLIFALYTVGQMTGPFFGGTVIDKFGRRAGMFCGACIICVGMAIASSANVKAQLEFGRYMLGFGAAFMSISGPSYLVELCPPHWRGRMTGAYNVGWYGGSIPAAAISLGTQKIQSDLSWRLPLIIQGVPAFFVLCNVLFLPESPRWLYSNGREEEARAFLVKYHGNKDPNNAVVQLEWSEIQANISQEGADKRWWDFRVLFNTHSARWRSLMVIMMAVCGQFSGSGLGYFNTQIYKAVGYSSYQQFILNLGVQIVSFCSALTGMANCDRFPRRRVLPIGSICCSVCLALNGSLTTVWLETAVGAKKNSIGQASVAFYFLFQVCYAFTYTPLQPLFPAECLHSNSRAKGMIMDGIIVGCFTFINTFCGPIAIANIGAQNWVFVFMTWDFIESILWTLLLVETQGRTLEELEEVFSAPNPVAASKAIRKVTLKKTA</sequence>